<dbReference type="AlphaFoldDB" id="A0A857J0N0"/>
<dbReference type="EMBL" id="CP047650">
    <property type="protein sequence ID" value="QHI97276.1"/>
    <property type="molecule type" value="Genomic_DNA"/>
</dbReference>
<keyword evidence="2" id="KW-1185">Reference proteome</keyword>
<dbReference type="RefSeq" id="WP_160550794.1">
    <property type="nucleotide sequence ID" value="NZ_CP047650.1"/>
</dbReference>
<protein>
    <submittedName>
        <fullName evidence="1">Uncharacterized protein</fullName>
    </submittedName>
</protein>
<reference evidence="1 2" key="1">
    <citation type="submission" date="2020-01" db="EMBL/GenBank/DDBJ databases">
        <title>Genome sequencing of strain KACC 21265.</title>
        <authorList>
            <person name="Heo J."/>
            <person name="Kim S.-J."/>
            <person name="Kim J.-S."/>
            <person name="Hong S.-B."/>
            <person name="Kwon S.-W."/>
        </authorList>
    </citation>
    <scope>NUCLEOTIDE SEQUENCE [LARGE SCALE GENOMIC DNA]</scope>
    <source>
        <strain evidence="1 2">KACC 21265</strain>
    </source>
</reference>
<organism evidence="1 2">
    <name type="scientific">Xylophilus rhododendri</name>
    <dbReference type="NCBI Taxonomy" id="2697032"/>
    <lineage>
        <taxon>Bacteria</taxon>
        <taxon>Pseudomonadati</taxon>
        <taxon>Pseudomonadota</taxon>
        <taxon>Betaproteobacteria</taxon>
        <taxon>Burkholderiales</taxon>
        <taxon>Xylophilus</taxon>
    </lineage>
</organism>
<name>A0A857J0N0_9BURK</name>
<evidence type="ECO:0000313" key="2">
    <source>
        <dbReference type="Proteomes" id="UP000464787"/>
    </source>
</evidence>
<gene>
    <name evidence="1" type="ORF">GT347_04345</name>
</gene>
<dbReference type="Proteomes" id="UP000464787">
    <property type="component" value="Chromosome"/>
</dbReference>
<proteinExistence type="predicted"/>
<accession>A0A857J0N0</accession>
<sequence>MPLNAPNHLVVEPVQSNTQVQRQAFELQGRYLTAGEHIEVLLEKNQAPADGHTALPLRILVRDADGRPITAPIKVAVDTSLGRLRLADGRLASSTHLVVVNGQEDLELVASSTAGSNAIRVSSGPVNAVGSMDFLAQLRPLFGLGIADISHTLTRSQHEDQVIAKTGFEDNFHQWDGPNQSGVVYQNTSSRAAGFIKGTIFQDYVLTSSYDSAKITQQKFFWDVDPNDYYPIYGDTSVVRYDARSTGKLYLRIDQQKNYFLYGDFLSHDSAQPLRLGSYARTLTGARAHYENETVAATAFAAKTSRTTMVDEQPGRGLSGPYAVSRLNAVANSEQVSILVRDRLQPAVVRSRTPMVRHVDYEYEPFSGRILFREPVASVDEDFNPVSIRIVYEVEDGGPKYWVGGADGQLKLGPDLTVSGRHTKDDNPLTQKTLSGATADWQLGESTHIVLDAASSRGSDFIASGSLGTASNRGLAAGGGSILALPSGQALRAELNHDSGPFKVSGFAARTDVGFDNASAGINPGRKEALLKSEYAIAENLTAVASGRFSQDLITPGEQVLLSAGLRRAVTPRLRLGVGVNKVRDDYPAGASPLGSLGSAALPGAVAPGGLHSTSFGAGDFQYGPFSNLLGSSCVGLPQCDIVHRYTSVYADARYELTDRWSLTGVAEQAVDGDHGWRLGVGTEYRFRDAGRLYGRYEWVDGLLANYGFGDDLKSSHRLVFGADTAYMPGGNVFEELRLAEGSDGHDAVNAVGVRNVFHLNEHLVANTSVENQVLVQTDTGNRNAQAVAGGLEYSGSPLWRIGGRLEYRISDTQKTWLSSASAVRRLNQDWSVLARNLLLSSQGRDTAAGQDHTQDRLQLGLAWRDTGSNRLNAIGRYEHNIDHNTGPDSPDNYRNDVLALAANYRPARDWTLSASGAFKHQVDRFDGPGSSFNGKLVSARVIHDLNERWDLGLIGSHSWGGPTQENGVGVEVGLRVMTNLWLSAGYVAGSYADSELYSTNSHWRALYLRLRFKFDENLFKP</sequence>
<dbReference type="SUPFAM" id="SSF56935">
    <property type="entry name" value="Porins"/>
    <property type="match status" value="1"/>
</dbReference>
<dbReference type="KEGG" id="xyk:GT347_04345"/>
<evidence type="ECO:0000313" key="1">
    <source>
        <dbReference type="EMBL" id="QHI97276.1"/>
    </source>
</evidence>